<protein>
    <submittedName>
        <fullName evidence="3">Putative CXXCH cytochrome family protein</fullName>
    </submittedName>
</protein>
<organism evidence="3 4">
    <name type="scientific">Inmirania thermothiophila</name>
    <dbReference type="NCBI Taxonomy" id="1750597"/>
    <lineage>
        <taxon>Bacteria</taxon>
        <taxon>Pseudomonadati</taxon>
        <taxon>Pseudomonadota</taxon>
        <taxon>Gammaproteobacteria</taxon>
        <taxon>Chromatiales</taxon>
        <taxon>Ectothiorhodospiraceae</taxon>
        <taxon>Inmirania</taxon>
    </lineage>
</organism>
<keyword evidence="4" id="KW-1185">Reference proteome</keyword>
<accession>A0A3N1Y6Y2</accession>
<dbReference type="Pfam" id="PF09699">
    <property type="entry name" value="Paired_CXXCH_1"/>
    <property type="match status" value="2"/>
</dbReference>
<dbReference type="PANTHER" id="PTHR35038">
    <property type="entry name" value="DISSIMILATORY SULFITE REDUCTASE SIRA"/>
    <property type="match status" value="1"/>
</dbReference>
<proteinExistence type="predicted"/>
<dbReference type="SUPFAM" id="SSF48695">
    <property type="entry name" value="Multiheme cytochromes"/>
    <property type="match status" value="1"/>
</dbReference>
<dbReference type="AlphaFoldDB" id="A0A3N1Y6Y2"/>
<comment type="caution">
    <text evidence="3">The sequence shown here is derived from an EMBL/GenBank/DDBJ whole genome shotgun (WGS) entry which is preliminary data.</text>
</comment>
<gene>
    <name evidence="3" type="ORF">EDC57_0408</name>
</gene>
<evidence type="ECO:0000313" key="3">
    <source>
        <dbReference type="EMBL" id="ROR34510.1"/>
    </source>
</evidence>
<dbReference type="RefSeq" id="WP_123399749.1">
    <property type="nucleotide sequence ID" value="NZ_RJVI01000001.1"/>
</dbReference>
<evidence type="ECO:0000256" key="1">
    <source>
        <dbReference type="ARBA" id="ARBA00022729"/>
    </source>
</evidence>
<dbReference type="OrthoDB" id="9814800at2"/>
<reference evidence="3 4" key="1">
    <citation type="submission" date="2018-11" db="EMBL/GenBank/DDBJ databases">
        <title>Genomic Encyclopedia of Type Strains, Phase IV (KMG-IV): sequencing the most valuable type-strain genomes for metagenomic binning, comparative biology and taxonomic classification.</title>
        <authorList>
            <person name="Goeker M."/>
        </authorList>
    </citation>
    <scope>NUCLEOTIDE SEQUENCE [LARGE SCALE GENOMIC DNA]</scope>
    <source>
        <strain evidence="3 4">DSM 100275</strain>
    </source>
</reference>
<dbReference type="InterPro" id="IPR010177">
    <property type="entry name" value="Paired_CXXCH_1"/>
</dbReference>
<dbReference type="EMBL" id="RJVI01000001">
    <property type="protein sequence ID" value="ROR34510.1"/>
    <property type="molecule type" value="Genomic_DNA"/>
</dbReference>
<dbReference type="NCBIfam" id="TIGR01905">
    <property type="entry name" value="paired_CXXCH_1"/>
    <property type="match status" value="1"/>
</dbReference>
<feature type="domain" description="Doubled CXXCH motif" evidence="2">
    <location>
        <begin position="233"/>
        <end position="263"/>
    </location>
</feature>
<feature type="domain" description="Doubled CXXCH motif" evidence="2">
    <location>
        <begin position="103"/>
        <end position="134"/>
    </location>
</feature>
<sequence length="264" mass="28556">MWRSERRPVPLVWAAPVVLLAAVLLASRPEGAAAPTHPDTVCAGCHLAGPRTRPETARFLVASEERLCGGCHAAALRASHPTGVRPVRPLPAAYPTDWKGELTCSTCHDVHAAGPGKLRGERRGRGFCLSCHEQAFFDAMPEGGTALMVSGHLADDGPPAGRIDRYSAQCLGCHADKLGLKEVRIDVRGVLRHPERALNHPIGVRYADAEAYGGYRPAALLPREMLLPGGRLSCLSCHRAYEARHGALVRRYDNGELCYQCHDL</sequence>
<evidence type="ECO:0000259" key="2">
    <source>
        <dbReference type="Pfam" id="PF09699"/>
    </source>
</evidence>
<name>A0A3N1Y6Y2_9GAMM</name>
<dbReference type="InterPro" id="IPR036280">
    <property type="entry name" value="Multihaem_cyt_sf"/>
</dbReference>
<dbReference type="Gene3D" id="1.10.1130.10">
    <property type="entry name" value="Flavocytochrome C3, Chain A"/>
    <property type="match status" value="1"/>
</dbReference>
<dbReference type="Proteomes" id="UP000276634">
    <property type="component" value="Unassembled WGS sequence"/>
</dbReference>
<evidence type="ECO:0000313" key="4">
    <source>
        <dbReference type="Proteomes" id="UP000276634"/>
    </source>
</evidence>
<dbReference type="InterPro" id="IPR051829">
    <property type="entry name" value="Multiheme_Cytochr_ET"/>
</dbReference>
<keyword evidence="1" id="KW-0732">Signal</keyword>